<keyword evidence="3" id="KW-1185">Reference proteome</keyword>
<keyword evidence="1" id="KW-0472">Membrane</keyword>
<feature type="transmembrane region" description="Helical" evidence="1">
    <location>
        <begin position="180"/>
        <end position="204"/>
    </location>
</feature>
<proteinExistence type="predicted"/>
<keyword evidence="1" id="KW-1133">Transmembrane helix</keyword>
<dbReference type="AlphaFoldDB" id="A0A1H7MBC0"/>
<gene>
    <name evidence="2" type="ORF">SAMN05443999_103262</name>
</gene>
<dbReference type="STRING" id="1287727.SAMN05443999_103262"/>
<sequence>MPPSEGSVSATFAALSRNSHIYAEIWPQSAATCRGMIKRFSSRLLDATLSIPPIRVRNVLPVLIMLMIWIGLQWAQVGENMAFVLAVVVAQAYAIWRNLPQAAHDMGQMRAGRPAMLRWPVAALLLLAALQIWLNDPLLTQRLITAFAVFFLVVMVLGVMREGEMLDRITPRSADGTPEFKVVSLLRVNALVATLVICVNETLIAFETPAIWITVMPVFVLVLHGFYWLIVLMLVPSDSQPA</sequence>
<evidence type="ECO:0000313" key="3">
    <source>
        <dbReference type="Proteomes" id="UP000199582"/>
    </source>
</evidence>
<reference evidence="2 3" key="1">
    <citation type="submission" date="2016-10" db="EMBL/GenBank/DDBJ databases">
        <authorList>
            <person name="de Groot N.N."/>
        </authorList>
    </citation>
    <scope>NUCLEOTIDE SEQUENCE [LARGE SCALE GENOMIC DNA]</scope>
    <source>
        <strain evidence="2 3">DSM 100674</strain>
    </source>
</reference>
<organism evidence="2 3">
    <name type="scientific">Roseovarius azorensis</name>
    <dbReference type="NCBI Taxonomy" id="1287727"/>
    <lineage>
        <taxon>Bacteria</taxon>
        <taxon>Pseudomonadati</taxon>
        <taxon>Pseudomonadota</taxon>
        <taxon>Alphaproteobacteria</taxon>
        <taxon>Rhodobacterales</taxon>
        <taxon>Roseobacteraceae</taxon>
        <taxon>Roseovarius</taxon>
    </lineage>
</organism>
<feature type="transmembrane region" description="Helical" evidence="1">
    <location>
        <begin position="210"/>
        <end position="235"/>
    </location>
</feature>
<protein>
    <submittedName>
        <fullName evidence="2">Uncharacterized protein</fullName>
    </submittedName>
</protein>
<evidence type="ECO:0000313" key="2">
    <source>
        <dbReference type="EMBL" id="SEL08566.1"/>
    </source>
</evidence>
<feature type="transmembrane region" description="Helical" evidence="1">
    <location>
        <begin position="81"/>
        <end position="96"/>
    </location>
</feature>
<keyword evidence="1" id="KW-0812">Transmembrane</keyword>
<feature type="transmembrane region" description="Helical" evidence="1">
    <location>
        <begin position="117"/>
        <end position="134"/>
    </location>
</feature>
<accession>A0A1H7MBC0</accession>
<dbReference type="Proteomes" id="UP000199582">
    <property type="component" value="Unassembled WGS sequence"/>
</dbReference>
<dbReference type="EMBL" id="FOAG01000003">
    <property type="protein sequence ID" value="SEL08566.1"/>
    <property type="molecule type" value="Genomic_DNA"/>
</dbReference>
<name>A0A1H7MBC0_9RHOB</name>
<evidence type="ECO:0000256" key="1">
    <source>
        <dbReference type="SAM" id="Phobius"/>
    </source>
</evidence>
<feature type="transmembrane region" description="Helical" evidence="1">
    <location>
        <begin position="140"/>
        <end position="159"/>
    </location>
</feature>